<dbReference type="RefSeq" id="WP_369702553.1">
    <property type="nucleotide sequence ID" value="NZ_JBGEWD010000001.1"/>
</dbReference>
<dbReference type="EMBL" id="JBGEWD010000001">
    <property type="protein sequence ID" value="MEY7998655.1"/>
    <property type="molecule type" value="Genomic_DNA"/>
</dbReference>
<dbReference type="InterPro" id="IPR021961">
    <property type="entry name" value="McrB_DNA-bd"/>
</dbReference>
<dbReference type="Proteomes" id="UP001564657">
    <property type="component" value="Unassembled WGS sequence"/>
</dbReference>
<evidence type="ECO:0000313" key="3">
    <source>
        <dbReference type="EMBL" id="MEY7998655.1"/>
    </source>
</evidence>
<accession>A0ABV4BIP9</accession>
<gene>
    <name evidence="3" type="ORF">AB8U03_00315</name>
</gene>
<evidence type="ECO:0000259" key="2">
    <source>
        <dbReference type="Pfam" id="PF13020"/>
    </source>
</evidence>
<dbReference type="Pfam" id="PF12102">
    <property type="entry name" value="MrcB_N"/>
    <property type="match status" value="1"/>
</dbReference>
<dbReference type="InterPro" id="IPR024975">
    <property type="entry name" value="NOV_C"/>
</dbReference>
<organism evidence="3 4">
    <name type="scientific">Clostridium moutaii</name>
    <dbReference type="NCBI Taxonomy" id="3240932"/>
    <lineage>
        <taxon>Bacteria</taxon>
        <taxon>Bacillati</taxon>
        <taxon>Bacillota</taxon>
        <taxon>Clostridia</taxon>
        <taxon>Eubacteriales</taxon>
        <taxon>Clostridiaceae</taxon>
        <taxon>Clostridium</taxon>
    </lineage>
</organism>
<protein>
    <submittedName>
        <fullName evidence="3">DUF3578 domain-containing protein</fullName>
    </submittedName>
</protein>
<proteinExistence type="predicted"/>
<feature type="domain" description="Protein NO VEIN C-terminal" evidence="2">
    <location>
        <begin position="280"/>
        <end position="373"/>
    </location>
</feature>
<dbReference type="Pfam" id="PF13020">
    <property type="entry name" value="NOV_C"/>
    <property type="match status" value="1"/>
</dbReference>
<sequence>MQYTLNYILENYLKAKNENIKGNIIANYINKDALDNIRIKSNIDTSKYKLKGSAGQGRWADIPWIAVFDKDITTTATKGYDIVYLFCADMSGVYISLNQGWTYFKNKYGVKDGRKKIKLISNAWKNILSSTLSDFSFEPINLKGISKNSDLAEGYELGHICGKFYESRKIPNDSELINDLRNLLGVYRELKGHLKDNSIEKTNNSLIVNYDLGLLNNKNSEEDLNDIDDTIENFERSFVLIEDHPPLDFSSKDDNNLEFRTRKIDFLSKAKNQKKLGFAGELMVIKYEKEKLIVNGREDLSEQIKHVAKENGDGAGYDILSFEIDGTKKFIEVKTTTKDKSTPFIISSNEVRFSELNSSSYYLYRIFDFNKQNSTGKLFILHGDISKMLKLKSIQYIVNGILINSANTTE</sequence>
<name>A0ABV4BIP9_9CLOT</name>
<keyword evidence="4" id="KW-1185">Reference proteome</keyword>
<evidence type="ECO:0000259" key="1">
    <source>
        <dbReference type="Pfam" id="PF12102"/>
    </source>
</evidence>
<comment type="caution">
    <text evidence="3">The sequence shown here is derived from an EMBL/GenBank/DDBJ whole genome shotgun (WGS) entry which is preliminary data.</text>
</comment>
<reference evidence="3 4" key="1">
    <citation type="submission" date="2024-08" db="EMBL/GenBank/DDBJ databases">
        <title>Clostridium lapicellarii sp. nov., and Clostridium renhuaiense sp. nov., two species isolated from the mud in a fermentation cellar used for producing sauce-flavour Chinese liquors.</title>
        <authorList>
            <person name="Yang F."/>
            <person name="Wang H."/>
            <person name="Chen L.Q."/>
            <person name="Zhou N."/>
            <person name="Lu J.J."/>
            <person name="Pu X.X."/>
            <person name="Wan B."/>
            <person name="Wang L."/>
            <person name="Liu S.J."/>
        </authorList>
    </citation>
    <scope>NUCLEOTIDE SEQUENCE [LARGE SCALE GENOMIC DNA]</scope>
    <source>
        <strain evidence="3 4">MT-5</strain>
    </source>
</reference>
<feature type="domain" description="Type IV methyl-directed restriction enzyme EcoKMcrB subunit DNA-binding" evidence="1">
    <location>
        <begin position="8"/>
        <end position="191"/>
    </location>
</feature>
<dbReference type="Gene3D" id="3.30.920.90">
    <property type="match status" value="1"/>
</dbReference>
<evidence type="ECO:0000313" key="4">
    <source>
        <dbReference type="Proteomes" id="UP001564657"/>
    </source>
</evidence>